<dbReference type="EMBL" id="JAQOSQ010000030">
    <property type="protein sequence ID" value="MDJ1185267.1"/>
    <property type="molecule type" value="Genomic_DNA"/>
</dbReference>
<proteinExistence type="predicted"/>
<dbReference type="Proteomes" id="UP001232992">
    <property type="component" value="Unassembled WGS sequence"/>
</dbReference>
<protein>
    <submittedName>
        <fullName evidence="1">Uncharacterized protein</fullName>
    </submittedName>
</protein>
<evidence type="ECO:0000313" key="2">
    <source>
        <dbReference type="Proteomes" id="UP001232992"/>
    </source>
</evidence>
<organism evidence="1 2">
    <name type="scientific">Roseofilum casamattae BLCC-M143</name>
    <dbReference type="NCBI Taxonomy" id="3022442"/>
    <lineage>
        <taxon>Bacteria</taxon>
        <taxon>Bacillati</taxon>
        <taxon>Cyanobacteriota</taxon>
        <taxon>Cyanophyceae</taxon>
        <taxon>Desertifilales</taxon>
        <taxon>Desertifilaceae</taxon>
        <taxon>Roseofilum</taxon>
        <taxon>Roseofilum casamattae</taxon>
    </lineage>
</organism>
<reference evidence="1 2" key="1">
    <citation type="submission" date="2023-01" db="EMBL/GenBank/DDBJ databases">
        <title>Novel diversity within Roseofilum (Cyanobacteria; Desertifilaceae) from marine benthic mats with descriptions of four novel species.</title>
        <authorList>
            <person name="Wang Y."/>
            <person name="Berthold D.E."/>
            <person name="Hu J."/>
            <person name="Lefler F.W."/>
            <person name="Laughinghouse H.D. IV."/>
        </authorList>
    </citation>
    <scope>NUCLEOTIDE SEQUENCE [LARGE SCALE GENOMIC DNA]</scope>
    <source>
        <strain evidence="1 2">BLCC-M143</strain>
    </source>
</reference>
<keyword evidence="2" id="KW-1185">Reference proteome</keyword>
<evidence type="ECO:0000313" key="1">
    <source>
        <dbReference type="EMBL" id="MDJ1185267.1"/>
    </source>
</evidence>
<sequence>MLLASYLMKNPDDRNSRVCFPWVVLMDRRSHLGIKIPQPHG</sequence>
<comment type="caution">
    <text evidence="1">The sequence shown here is derived from an EMBL/GenBank/DDBJ whole genome shotgun (WGS) entry which is preliminary data.</text>
</comment>
<gene>
    <name evidence="1" type="ORF">PMH09_18930</name>
</gene>
<name>A0ABT7C1D3_9CYAN</name>
<accession>A0ABT7C1D3</accession>